<comment type="caution">
    <text evidence="6">The sequence shown here is derived from an EMBL/GenBank/DDBJ whole genome shotgun (WGS) entry which is preliminary data.</text>
</comment>
<organism evidence="6 8">
    <name type="scientific">Heterodera trifolii</name>
    <dbReference type="NCBI Taxonomy" id="157864"/>
    <lineage>
        <taxon>Eukaryota</taxon>
        <taxon>Metazoa</taxon>
        <taxon>Ecdysozoa</taxon>
        <taxon>Nematoda</taxon>
        <taxon>Chromadorea</taxon>
        <taxon>Rhabditida</taxon>
        <taxon>Tylenchina</taxon>
        <taxon>Tylenchomorpha</taxon>
        <taxon>Tylenchoidea</taxon>
        <taxon>Heteroderidae</taxon>
        <taxon>Heteroderinae</taxon>
        <taxon>Heterodera</taxon>
    </lineage>
</organism>
<evidence type="ECO:0000256" key="3">
    <source>
        <dbReference type="ARBA" id="ARBA00023038"/>
    </source>
</evidence>
<dbReference type="EMBL" id="JBICBT010000733">
    <property type="protein sequence ID" value="KAL3103550.1"/>
    <property type="molecule type" value="Genomic_DNA"/>
</dbReference>
<evidence type="ECO:0000313" key="6">
    <source>
        <dbReference type="EMBL" id="KAL3081210.1"/>
    </source>
</evidence>
<evidence type="ECO:0000313" key="5">
    <source>
        <dbReference type="EMBL" id="KAL3079917.1"/>
    </source>
</evidence>
<dbReference type="EMBL" id="JBICBT010001138">
    <property type="protein sequence ID" value="KAL3081210.1"/>
    <property type="molecule type" value="Genomic_DNA"/>
</dbReference>
<dbReference type="AlphaFoldDB" id="A0ABD2IV85"/>
<keyword evidence="8" id="KW-1185">Reference proteome</keyword>
<dbReference type="InterPro" id="IPR001781">
    <property type="entry name" value="Znf_LIM"/>
</dbReference>
<dbReference type="Gene3D" id="2.10.110.10">
    <property type="entry name" value="Cysteine Rich Protein"/>
    <property type="match status" value="2"/>
</dbReference>
<accession>A0ABD2IV85</accession>
<name>A0ABD2IV85_9BILA</name>
<feature type="domain" description="LIM zinc-binding" evidence="4">
    <location>
        <begin position="2"/>
        <end position="50"/>
    </location>
</feature>
<sequence length="166" mass="19409">MCHICRSWIDVFDEKVQVEKHTMHKSCFVCAICDCPLKPGSCSRDDGMIYRQFMAGSRVPLWFCAGHMKLGSGEKTWIDIFEEKVQVEKFTMHKSCFICAICDCPLQPGSCSRDDGLMYMQFMAGHRIPMWFCSAHMHMGSGEKYELLKKKYQQYQQQQQQQQQQH</sequence>
<keyword evidence="1" id="KW-0479">Metal-binding</keyword>
<keyword evidence="3" id="KW-0440">LIM domain</keyword>
<reference evidence="6 8" key="1">
    <citation type="submission" date="2024-10" db="EMBL/GenBank/DDBJ databases">
        <authorList>
            <person name="Kim D."/>
        </authorList>
    </citation>
    <scope>NUCLEOTIDE SEQUENCE [LARGE SCALE GENOMIC DNA]</scope>
    <source>
        <strain evidence="6">BH-2024</strain>
    </source>
</reference>
<dbReference type="Pfam" id="PF00412">
    <property type="entry name" value="LIM"/>
    <property type="match status" value="2"/>
</dbReference>
<gene>
    <name evidence="7" type="ORF">niasHT_025068</name>
    <name evidence="5" type="ORF">niasHT_038434</name>
    <name evidence="6" type="ORF">niasHT_039485</name>
</gene>
<evidence type="ECO:0000256" key="2">
    <source>
        <dbReference type="ARBA" id="ARBA00022833"/>
    </source>
</evidence>
<protein>
    <recommendedName>
        <fullName evidence="4">LIM zinc-binding domain-containing protein</fullName>
    </recommendedName>
</protein>
<dbReference type="EMBL" id="JBICBT010001178">
    <property type="protein sequence ID" value="KAL3079917.1"/>
    <property type="molecule type" value="Genomic_DNA"/>
</dbReference>
<proteinExistence type="predicted"/>
<feature type="domain" description="LIM zinc-binding" evidence="4">
    <location>
        <begin position="85"/>
        <end position="119"/>
    </location>
</feature>
<evidence type="ECO:0000259" key="4">
    <source>
        <dbReference type="Pfam" id="PF00412"/>
    </source>
</evidence>
<keyword evidence="2" id="KW-0862">Zinc</keyword>
<evidence type="ECO:0000256" key="1">
    <source>
        <dbReference type="ARBA" id="ARBA00022723"/>
    </source>
</evidence>
<dbReference type="Proteomes" id="UP001620626">
    <property type="component" value="Unassembled WGS sequence"/>
</dbReference>
<dbReference type="GO" id="GO:0046872">
    <property type="term" value="F:metal ion binding"/>
    <property type="evidence" value="ECO:0007669"/>
    <property type="project" value="UniProtKB-KW"/>
</dbReference>
<evidence type="ECO:0000313" key="8">
    <source>
        <dbReference type="Proteomes" id="UP001620626"/>
    </source>
</evidence>
<evidence type="ECO:0000313" key="7">
    <source>
        <dbReference type="EMBL" id="KAL3103550.1"/>
    </source>
</evidence>